<dbReference type="EMBL" id="BFEA01000332">
    <property type="protein sequence ID" value="GBG79949.1"/>
    <property type="molecule type" value="Genomic_DNA"/>
</dbReference>
<reference evidence="2 3" key="1">
    <citation type="journal article" date="2018" name="Cell">
        <title>The Chara Genome: Secondary Complexity and Implications for Plant Terrestrialization.</title>
        <authorList>
            <person name="Nishiyama T."/>
            <person name="Sakayama H."/>
            <person name="Vries J.D."/>
            <person name="Buschmann H."/>
            <person name="Saint-Marcoux D."/>
            <person name="Ullrich K.K."/>
            <person name="Haas F.B."/>
            <person name="Vanderstraeten L."/>
            <person name="Becker D."/>
            <person name="Lang D."/>
            <person name="Vosolsobe S."/>
            <person name="Rombauts S."/>
            <person name="Wilhelmsson P.K.I."/>
            <person name="Janitza P."/>
            <person name="Kern R."/>
            <person name="Heyl A."/>
            <person name="Rumpler F."/>
            <person name="Villalobos L.I.A.C."/>
            <person name="Clay J.M."/>
            <person name="Skokan R."/>
            <person name="Toyoda A."/>
            <person name="Suzuki Y."/>
            <person name="Kagoshima H."/>
            <person name="Schijlen E."/>
            <person name="Tajeshwar N."/>
            <person name="Catarino B."/>
            <person name="Hetherington A.J."/>
            <person name="Saltykova A."/>
            <person name="Bonnot C."/>
            <person name="Breuninger H."/>
            <person name="Symeonidi A."/>
            <person name="Radhakrishnan G.V."/>
            <person name="Van Nieuwerburgh F."/>
            <person name="Deforce D."/>
            <person name="Chang C."/>
            <person name="Karol K.G."/>
            <person name="Hedrich R."/>
            <person name="Ulvskov P."/>
            <person name="Glockner G."/>
            <person name="Delwiche C.F."/>
            <person name="Petrasek J."/>
            <person name="Van de Peer Y."/>
            <person name="Friml J."/>
            <person name="Beilby M."/>
            <person name="Dolan L."/>
            <person name="Kohara Y."/>
            <person name="Sugano S."/>
            <person name="Fujiyama A."/>
            <person name="Delaux P.-M."/>
            <person name="Quint M."/>
            <person name="TheiBen G."/>
            <person name="Hagemann M."/>
            <person name="Harholt J."/>
            <person name="Dunand C."/>
            <person name="Zachgo S."/>
            <person name="Langdale J."/>
            <person name="Maumus F."/>
            <person name="Straeten D.V.D."/>
            <person name="Gould S.B."/>
            <person name="Rensing S.A."/>
        </authorList>
    </citation>
    <scope>NUCLEOTIDE SEQUENCE [LARGE SCALE GENOMIC DNA]</scope>
    <source>
        <strain evidence="2 3">S276</strain>
    </source>
</reference>
<proteinExistence type="predicted"/>
<protein>
    <submittedName>
        <fullName evidence="2">Uncharacterized protein</fullName>
    </submittedName>
</protein>
<organism evidence="2 3">
    <name type="scientific">Chara braunii</name>
    <name type="common">Braun's stonewort</name>
    <dbReference type="NCBI Taxonomy" id="69332"/>
    <lineage>
        <taxon>Eukaryota</taxon>
        <taxon>Viridiplantae</taxon>
        <taxon>Streptophyta</taxon>
        <taxon>Charophyceae</taxon>
        <taxon>Charales</taxon>
        <taxon>Characeae</taxon>
        <taxon>Chara</taxon>
    </lineage>
</organism>
<gene>
    <name evidence="2" type="ORF">CBR_g30211</name>
</gene>
<feature type="compositionally biased region" description="Polar residues" evidence="1">
    <location>
        <begin position="175"/>
        <end position="185"/>
    </location>
</feature>
<evidence type="ECO:0000256" key="1">
    <source>
        <dbReference type="SAM" id="MobiDB-lite"/>
    </source>
</evidence>
<dbReference type="AlphaFoldDB" id="A0A388LCA9"/>
<keyword evidence="3" id="KW-1185">Reference proteome</keyword>
<dbReference type="Gramene" id="GBG79949">
    <property type="protein sequence ID" value="GBG79949"/>
    <property type="gene ID" value="CBR_g30211"/>
</dbReference>
<accession>A0A388LCA9</accession>
<feature type="compositionally biased region" description="Low complexity" evidence="1">
    <location>
        <begin position="79"/>
        <end position="92"/>
    </location>
</feature>
<feature type="compositionally biased region" description="Acidic residues" evidence="1">
    <location>
        <begin position="97"/>
        <end position="133"/>
    </location>
</feature>
<feature type="compositionally biased region" description="Basic and acidic residues" evidence="1">
    <location>
        <begin position="247"/>
        <end position="260"/>
    </location>
</feature>
<feature type="region of interest" description="Disordered" evidence="1">
    <location>
        <begin position="238"/>
        <end position="264"/>
    </location>
</feature>
<feature type="region of interest" description="Disordered" evidence="1">
    <location>
        <begin position="79"/>
        <end position="199"/>
    </location>
</feature>
<evidence type="ECO:0000313" key="2">
    <source>
        <dbReference type="EMBL" id="GBG79949.1"/>
    </source>
</evidence>
<comment type="caution">
    <text evidence="2">The sequence shown here is derived from an EMBL/GenBank/DDBJ whole genome shotgun (WGS) entry which is preliminary data.</text>
</comment>
<sequence>MPYQNRRPGGCGMGQKSDAETCEACPLRARAEAAREVAALLRGTAGATAEMGTALGCTVRGGGGVARALGLGGGGGVETGSHPLVVPGGLPLRLQTDDDDDDDDDDDGEVGNDDDDDADDADADDDDDEDEDDAQRPCRLMSTEQDTGALPRRSARIAVRAHPAVPPRPKKLSRRTTPAASSTALTVHDATGDHPTYPVRGANEPAADYRGRLLAFTEVVAAVEARKEAAEAERQRLANEAAAEAQRTAETDAATRDRRNASSTESLIACEHQWTTILQGMIFVPTEAQADSTPAEAERNNLANLMLDMMREATQQQQQHQLLNSTITRVNSIEANASAAPGCTTNVTKQLNERIDHVVTIIGDISTFTGPDSINSTVAAIKTDLTKLQTRPEAATKTFKMPHFDISKFDDYNKSDALSWWQRFLTEASCRMVPADDMLKALYLQLIGGAQGWMNHLAATHKCTIAELYTHITWKEFEQLWFTRFMVRNVVKAAMNEAILDRANLVIQTDDKAANERQSQPHYVAKQTYQRPAHNNAVFSEEIDDHHATAASLSDGGIVAALPPKHPKRVRKNKATQGTAATGAGQQPWTAYKITKDVYDLRQKYAYCLWCNKAIQRCKGGNVSCARSACGYISTRDKMYKPFDCVEDTLVAAADCCQKAPLSQSQPNNVRPILLNFNEAYMRYPEVLGNRAAAKAMAHLHEQTCIQLALRNILKEVVKTVDDYVLTGWISFASYAGTFYSHPGLIVIEVECRGHNGAKVGPS</sequence>
<dbReference type="Proteomes" id="UP000265515">
    <property type="component" value="Unassembled WGS sequence"/>
</dbReference>
<name>A0A388LCA9_CHABU</name>
<evidence type="ECO:0000313" key="3">
    <source>
        <dbReference type="Proteomes" id="UP000265515"/>
    </source>
</evidence>